<evidence type="ECO:0000256" key="1">
    <source>
        <dbReference type="SAM" id="MobiDB-lite"/>
    </source>
</evidence>
<accession>A0ABP0W6C5</accession>
<name>A0ABP0W6C5_9BRYO</name>
<proteinExistence type="predicted"/>
<evidence type="ECO:0000313" key="3">
    <source>
        <dbReference type="Proteomes" id="UP001497444"/>
    </source>
</evidence>
<keyword evidence="3" id="KW-1185">Reference proteome</keyword>
<protein>
    <submittedName>
        <fullName evidence="2">Uncharacterized protein</fullName>
    </submittedName>
</protein>
<feature type="region of interest" description="Disordered" evidence="1">
    <location>
        <begin position="31"/>
        <end position="50"/>
    </location>
</feature>
<evidence type="ECO:0000313" key="2">
    <source>
        <dbReference type="EMBL" id="CAK9262007.1"/>
    </source>
</evidence>
<organism evidence="2 3">
    <name type="scientific">Sphagnum jensenii</name>
    <dbReference type="NCBI Taxonomy" id="128206"/>
    <lineage>
        <taxon>Eukaryota</taxon>
        <taxon>Viridiplantae</taxon>
        <taxon>Streptophyta</taxon>
        <taxon>Embryophyta</taxon>
        <taxon>Bryophyta</taxon>
        <taxon>Sphagnophytina</taxon>
        <taxon>Sphagnopsida</taxon>
        <taxon>Sphagnales</taxon>
        <taxon>Sphagnaceae</taxon>
        <taxon>Sphagnum</taxon>
    </lineage>
</organism>
<reference evidence="2" key="1">
    <citation type="submission" date="2024-02" db="EMBL/GenBank/DDBJ databases">
        <authorList>
            <consortium name="ELIXIR-Norway"/>
            <consortium name="Elixir Norway"/>
        </authorList>
    </citation>
    <scope>NUCLEOTIDE SEQUENCE</scope>
</reference>
<gene>
    <name evidence="2" type="ORF">CSSPJE1EN1_LOCUS7485</name>
</gene>
<dbReference type="Proteomes" id="UP001497444">
    <property type="component" value="Chromosome 14"/>
</dbReference>
<sequence length="124" mass="13976">MEGRTGTWSIDRRERVATSSALAFVPIRECNPSSKHSNRRSSRLQEEEEEEEELCNCKICSKTGLGIDIDKLHKSGVVVNCNATRIQKTREYSCGLMNDIYPHTSVLSFSELQVFKIEGGPKEP</sequence>
<dbReference type="EMBL" id="OZ020109">
    <property type="protein sequence ID" value="CAK9262007.1"/>
    <property type="molecule type" value="Genomic_DNA"/>
</dbReference>